<keyword evidence="8" id="KW-0804">Transcription</keyword>
<dbReference type="GO" id="GO:0008270">
    <property type="term" value="F:zinc ion binding"/>
    <property type="evidence" value="ECO:0007669"/>
    <property type="project" value="UniProtKB-KW"/>
</dbReference>
<evidence type="ECO:0000259" key="11">
    <source>
        <dbReference type="PROSITE" id="PS50089"/>
    </source>
</evidence>
<evidence type="ECO:0000256" key="9">
    <source>
        <dbReference type="PROSITE-ProRule" id="PRU00175"/>
    </source>
</evidence>
<protein>
    <recommendedName>
        <fullName evidence="2">RING-type E3 ubiquitin transferase</fullName>
        <ecNumber evidence="2">2.3.2.27</ecNumber>
    </recommendedName>
</protein>
<keyword evidence="13" id="KW-1185">Reference proteome</keyword>
<proteinExistence type="predicted"/>
<dbReference type="InterPro" id="IPR001841">
    <property type="entry name" value="Znf_RING"/>
</dbReference>
<feature type="compositionally biased region" description="Low complexity" evidence="10">
    <location>
        <begin position="202"/>
        <end position="216"/>
    </location>
</feature>
<keyword evidence="6" id="KW-0862">Zinc</keyword>
<dbReference type="PANTHER" id="PTHR46077:SF1">
    <property type="entry name" value="TOP1 BINDING ARGININE_SERINE RICH PROTEIN, E3 UBIQUITIN LIGASE"/>
    <property type="match status" value="1"/>
</dbReference>
<feature type="compositionally biased region" description="Polar residues" evidence="10">
    <location>
        <begin position="235"/>
        <end position="254"/>
    </location>
</feature>
<comment type="catalytic activity">
    <reaction evidence="1">
        <text>S-ubiquitinyl-[E2 ubiquitin-conjugating enzyme]-L-cysteine + [acceptor protein]-L-lysine = [E2 ubiquitin-conjugating enzyme]-L-cysteine + N(6)-ubiquitinyl-[acceptor protein]-L-lysine.</text>
        <dbReference type="EC" id="2.3.2.27"/>
    </reaction>
</comment>
<reference evidence="12 13" key="1">
    <citation type="submission" date="2016-02" db="EMBL/GenBank/DDBJ databases">
        <title>Band-tailed pigeon sequencing and assembly.</title>
        <authorList>
            <person name="Soares A.E."/>
            <person name="Novak B.J."/>
            <person name="Rice E.S."/>
            <person name="O'Connell B."/>
            <person name="Chang D."/>
            <person name="Weber S."/>
            <person name="Shapiro B."/>
        </authorList>
    </citation>
    <scope>NUCLEOTIDE SEQUENCE [LARGE SCALE GENOMIC DNA]</scope>
    <source>
        <strain evidence="12">BTP2013</strain>
        <tissue evidence="12">Blood</tissue>
    </source>
</reference>
<dbReference type="GO" id="GO:0006513">
    <property type="term" value="P:protein monoubiquitination"/>
    <property type="evidence" value="ECO:0007669"/>
    <property type="project" value="TreeGrafter"/>
</dbReference>
<dbReference type="Gene3D" id="3.30.40.10">
    <property type="entry name" value="Zinc/RING finger domain, C3HC4 (zinc finger)"/>
    <property type="match status" value="1"/>
</dbReference>
<keyword evidence="7" id="KW-0805">Transcription regulation</keyword>
<dbReference type="Proteomes" id="UP000190648">
    <property type="component" value="Unassembled WGS sequence"/>
</dbReference>
<keyword evidence="5 9" id="KW-0863">Zinc-finger</keyword>
<evidence type="ECO:0000313" key="12">
    <source>
        <dbReference type="EMBL" id="OPJ62018.1"/>
    </source>
</evidence>
<evidence type="ECO:0000313" key="13">
    <source>
        <dbReference type="Proteomes" id="UP000190648"/>
    </source>
</evidence>
<evidence type="ECO:0000256" key="4">
    <source>
        <dbReference type="ARBA" id="ARBA00022723"/>
    </source>
</evidence>
<evidence type="ECO:0000256" key="6">
    <source>
        <dbReference type="ARBA" id="ARBA00022833"/>
    </source>
</evidence>
<gene>
    <name evidence="12" type="ORF">AV530_002713</name>
</gene>
<dbReference type="EMBL" id="LSYS01009690">
    <property type="protein sequence ID" value="OPJ62018.1"/>
    <property type="molecule type" value="Genomic_DNA"/>
</dbReference>
<dbReference type="PROSITE" id="PS50089">
    <property type="entry name" value="ZF_RING_2"/>
    <property type="match status" value="1"/>
</dbReference>
<comment type="caution">
    <text evidence="12">The sequence shown here is derived from an EMBL/GenBank/DDBJ whole genome shotgun (WGS) entry which is preliminary data.</text>
</comment>
<organism evidence="12 13">
    <name type="scientific">Patagioenas fasciata monilis</name>
    <dbReference type="NCBI Taxonomy" id="372326"/>
    <lineage>
        <taxon>Eukaryota</taxon>
        <taxon>Metazoa</taxon>
        <taxon>Chordata</taxon>
        <taxon>Craniata</taxon>
        <taxon>Vertebrata</taxon>
        <taxon>Euteleostomi</taxon>
        <taxon>Archelosauria</taxon>
        <taxon>Archosauria</taxon>
        <taxon>Dinosauria</taxon>
        <taxon>Saurischia</taxon>
        <taxon>Theropoda</taxon>
        <taxon>Coelurosauria</taxon>
        <taxon>Aves</taxon>
        <taxon>Neognathae</taxon>
        <taxon>Neoaves</taxon>
        <taxon>Columbimorphae</taxon>
        <taxon>Columbiformes</taxon>
        <taxon>Columbidae</taxon>
        <taxon>Patagioenas</taxon>
    </lineage>
</organism>
<dbReference type="GO" id="GO:0061630">
    <property type="term" value="F:ubiquitin protein ligase activity"/>
    <property type="evidence" value="ECO:0007669"/>
    <property type="project" value="UniProtKB-EC"/>
</dbReference>
<accession>A0A1V4IPT1</accession>
<feature type="compositionally biased region" description="Basic residues" evidence="10">
    <location>
        <begin position="287"/>
        <end position="296"/>
    </location>
</feature>
<dbReference type="EC" id="2.3.2.27" evidence="2"/>
<name>A0A1V4IPT1_PATFA</name>
<evidence type="ECO:0000256" key="7">
    <source>
        <dbReference type="ARBA" id="ARBA00023015"/>
    </source>
</evidence>
<dbReference type="InterPro" id="IPR017907">
    <property type="entry name" value="Znf_RING_CS"/>
</dbReference>
<dbReference type="STRING" id="372326.A0A1V4IPT1"/>
<evidence type="ECO:0000256" key="3">
    <source>
        <dbReference type="ARBA" id="ARBA00022679"/>
    </source>
</evidence>
<keyword evidence="4" id="KW-0479">Metal-binding</keyword>
<dbReference type="PROSITE" id="PS00518">
    <property type="entry name" value="ZF_RING_1"/>
    <property type="match status" value="1"/>
</dbReference>
<dbReference type="InterPro" id="IPR018957">
    <property type="entry name" value="Znf_C3HC4_RING-type"/>
</dbReference>
<feature type="compositionally biased region" description="Polar residues" evidence="10">
    <location>
        <begin position="273"/>
        <end position="283"/>
    </location>
</feature>
<evidence type="ECO:0000256" key="8">
    <source>
        <dbReference type="ARBA" id="ARBA00023163"/>
    </source>
</evidence>
<evidence type="ECO:0000256" key="10">
    <source>
        <dbReference type="SAM" id="MobiDB-lite"/>
    </source>
</evidence>
<evidence type="ECO:0000256" key="1">
    <source>
        <dbReference type="ARBA" id="ARBA00000900"/>
    </source>
</evidence>
<feature type="region of interest" description="Disordered" evidence="10">
    <location>
        <begin position="195"/>
        <end position="314"/>
    </location>
</feature>
<dbReference type="SUPFAM" id="SSF57850">
    <property type="entry name" value="RING/U-box"/>
    <property type="match status" value="1"/>
</dbReference>
<evidence type="ECO:0000256" key="2">
    <source>
        <dbReference type="ARBA" id="ARBA00012483"/>
    </source>
</evidence>
<evidence type="ECO:0000256" key="5">
    <source>
        <dbReference type="ARBA" id="ARBA00022771"/>
    </source>
</evidence>
<dbReference type="PANTHER" id="PTHR46077">
    <property type="entry name" value="E3 UBIQUITIN-PROTEIN LIGASE TOPORS"/>
    <property type="match status" value="1"/>
</dbReference>
<dbReference type="Pfam" id="PF00097">
    <property type="entry name" value="zf-C3HC4"/>
    <property type="match status" value="1"/>
</dbReference>
<dbReference type="AlphaFoldDB" id="A0A1V4IPT1"/>
<dbReference type="OrthoDB" id="21204at2759"/>
<sequence length="314" mass="34159">MPCLHQFCYACIIRWAQSKPECPLCKRRIHSIIHTVQGDDDFQEHVISPPAAPSVVTHLTGAPGHRDAHNLHGPAASQPSAVRPVPRAPVGGLHPHVWALLFRQHPVLFRHLVLWLRYHLRRIFEGAHREAASVQRLVMSSLRLFGPDEEALCQLLGAAMGPHTSSFVRWLIDIVVARCTNEAQRWMGLRDNWAAEERESSPEAAPGPSASQRGSPAPSPAPSSSPDRSAAEELPSTSSAALRGGPSSTRSVPSPTHGDPEEPREDPEEAGPTASTPIQGSQCSPGRARRAPKRRASSPEAASPPNKRPPHQRQ</sequence>
<dbReference type="InterPro" id="IPR013083">
    <property type="entry name" value="Znf_RING/FYVE/PHD"/>
</dbReference>
<dbReference type="GO" id="GO:0000209">
    <property type="term" value="P:protein polyubiquitination"/>
    <property type="evidence" value="ECO:0007669"/>
    <property type="project" value="TreeGrafter"/>
</dbReference>
<feature type="domain" description="RING-type" evidence="11">
    <location>
        <begin position="1"/>
        <end position="26"/>
    </location>
</feature>
<feature type="region of interest" description="Disordered" evidence="10">
    <location>
        <begin position="62"/>
        <end position="83"/>
    </location>
</feature>
<keyword evidence="3" id="KW-0808">Transferase</keyword>